<reference evidence="1 2" key="1">
    <citation type="submission" date="2019-02" db="EMBL/GenBank/DDBJ databases">
        <title>Genomic Encyclopedia of Type Strains, Phase IV (KMG-IV): sequencing the most valuable type-strain genomes for metagenomic binning, comparative biology and taxonomic classification.</title>
        <authorList>
            <person name="Goeker M."/>
        </authorList>
    </citation>
    <scope>NUCLEOTIDE SEQUENCE [LARGE SCALE GENOMIC DNA]</scope>
    <source>
        <strain evidence="1 2">DSM 18116</strain>
    </source>
</reference>
<dbReference type="AlphaFoldDB" id="A0A4Q7MLK3"/>
<dbReference type="InterPro" id="IPR011990">
    <property type="entry name" value="TPR-like_helical_dom_sf"/>
</dbReference>
<evidence type="ECO:0000313" key="1">
    <source>
        <dbReference type="EMBL" id="RZS69204.1"/>
    </source>
</evidence>
<name>A0A4Q7MLK3_9BACT</name>
<protein>
    <submittedName>
        <fullName evidence="1">TolA-binding protein</fullName>
    </submittedName>
</protein>
<comment type="caution">
    <text evidence="1">The sequence shown here is derived from an EMBL/GenBank/DDBJ whole genome shotgun (WGS) entry which is preliminary data.</text>
</comment>
<gene>
    <name evidence="1" type="ORF">EV199_5038</name>
</gene>
<evidence type="ECO:0000313" key="2">
    <source>
        <dbReference type="Proteomes" id="UP000293874"/>
    </source>
</evidence>
<dbReference type="EMBL" id="SGXA01000003">
    <property type="protein sequence ID" value="RZS69204.1"/>
    <property type="molecule type" value="Genomic_DNA"/>
</dbReference>
<sequence>MFRRLVMQDYRSRLQGVLILLFSVLCMQATIAQKKVTPEEAKAMAEELQRKAMSGQKISPAEIEAMKKKMGIATTATAPSKPNTAQDKVNAGLQKVSLAGLPAQVSGLSLKTFVDGMMKKMQPRLSAARRELGNEILTKMNTNSVYLSQYAIYFYQQGDAVLAAWISGNAIISDPDNDLNTNSFATILIESGAPAQAVPVMRGLVQRYPKTTLFLNNMGQAFAGCGMKDSAMYYFIKCMLDEPKHPAANKMAARISQLNGKKQDAVKYAKNAVETGMDQECMDLLDELDPDGDHYSGFVKKTGLPDYFNMYKIRKPRHQRLPEEYEIVLAERAAFREEIGRYKGEISKLHNEEEKLGQQQLNRDMKSFQDFVFANGRIPGRMPISDLVKKAMKIYSCKYIQYELPAKVKKLKIGFDTTIAIETRNYEFAVANINREFAEKKKPYDCGEGNAAGCQILEQLTKRECVALNERHKVYLEALANAGDEFDKRLKQYAAEIFYHKSKWGYLIGVNEHLANANYYAAALEYLATIEKMVGYTPTSPHCSQLMKKLEKFTFGEIMRPICPINVNFDFGVVQADMNCKEAGVTLDLGKAIPALDNWKLQFKQDFVNKSTTYSVIRTIVSKSIQGPSGIGKFIRLNAGAAVEITATAYVTIDGKGGDYGLKSGAMASAWVEDPLNVLDSKLQSEFGYEISLGANSGFQQGPAGLTGFF</sequence>
<keyword evidence="2" id="KW-1185">Reference proteome</keyword>
<dbReference type="Gene3D" id="1.25.40.10">
    <property type="entry name" value="Tetratricopeptide repeat domain"/>
    <property type="match status" value="1"/>
</dbReference>
<proteinExistence type="predicted"/>
<dbReference type="Proteomes" id="UP000293874">
    <property type="component" value="Unassembled WGS sequence"/>
</dbReference>
<dbReference type="SUPFAM" id="SSF48452">
    <property type="entry name" value="TPR-like"/>
    <property type="match status" value="1"/>
</dbReference>
<organism evidence="1 2">
    <name type="scientific">Pseudobacter ginsenosidimutans</name>
    <dbReference type="NCBI Taxonomy" id="661488"/>
    <lineage>
        <taxon>Bacteria</taxon>
        <taxon>Pseudomonadati</taxon>
        <taxon>Bacteroidota</taxon>
        <taxon>Chitinophagia</taxon>
        <taxon>Chitinophagales</taxon>
        <taxon>Chitinophagaceae</taxon>
        <taxon>Pseudobacter</taxon>
    </lineage>
</organism>
<accession>A0A4Q7MLK3</accession>